<evidence type="ECO:0000313" key="4">
    <source>
        <dbReference type="Proteomes" id="UP001251528"/>
    </source>
</evidence>
<gene>
    <name evidence="3" type="ORF">QQS21_000256</name>
</gene>
<keyword evidence="1" id="KW-0732">Signal</keyword>
<dbReference type="GO" id="GO:0004553">
    <property type="term" value="F:hydrolase activity, hydrolyzing O-glycosyl compounds"/>
    <property type="evidence" value="ECO:0007669"/>
    <property type="project" value="InterPro"/>
</dbReference>
<accession>A0AAJ0CZL9</accession>
<keyword evidence="4" id="KW-1185">Reference proteome</keyword>
<dbReference type="InterPro" id="IPR013320">
    <property type="entry name" value="ConA-like_dom_sf"/>
</dbReference>
<dbReference type="PANTHER" id="PTHR10963:SF24">
    <property type="entry name" value="GLYCOSIDASE C21B10.07-RELATED"/>
    <property type="match status" value="1"/>
</dbReference>
<dbReference type="InterPro" id="IPR000757">
    <property type="entry name" value="Beta-glucanase-like"/>
</dbReference>
<feature type="domain" description="GH16" evidence="2">
    <location>
        <begin position="44"/>
        <end position="293"/>
    </location>
</feature>
<feature type="signal peptide" evidence="1">
    <location>
        <begin position="1"/>
        <end position="23"/>
    </location>
</feature>
<sequence length="626" mass="67167">MQGPSAFIQLFSLAAVLCPPVAAEKFHISKTYDAKNFFDSFTFATTGGVTTQNDDNWSWVQYQNRDNAIKKGLAAIKDNEVYLGIDHTTRLETSAVGRDSLRLVSRDTFKYGLLIARFTHLPKVVCGGWPAYWTLGEGEWPIAGEMDLYEGWNLNVANKPALHTGPAELVGNCTLDQADQTAGVIAGNCDNKFADYKTQWPGQGCQSEEKSNTVWGSPKGGIRESILFLNNSQKYSSNRITEALEWTRDYIKIFTWADGQEPSNLGGDAIDTSSWGKPSIHVKKSRCDIDKAFLQQRILFTLPVCGNPPGNDQFWKELDGGSGKTCDKVTGEPTCKDYVAKNPQDFKDFYFQIKDVRLFKSDDSQVSSSASISTSSSTRTSSSVSTSFSASSTAMISRNSSVSTTSTISRNSSAATTSMISRNSSALAFSASTVNSTSRSTSVSTTSAPIILSTPTMFRNSSIQTAPSHKTVGIVQDQPVGGDRSSSSNIVTSLAPAAVVSQAVNQGLTSTIYTTIIRTITSCPLRQQTCAPDQLTTFESTMTAALSTTVIYPSAKSPEANVVAPAQTVSVTVTKTVGSTTTVFVDKAAGSTQAAILTITKTVPVAETVTVTTTLGRNDVQTVTVC</sequence>
<evidence type="ECO:0000313" key="3">
    <source>
        <dbReference type="EMBL" id="KAK2616878.1"/>
    </source>
</evidence>
<protein>
    <recommendedName>
        <fullName evidence="2">GH16 domain-containing protein</fullName>
    </recommendedName>
</protein>
<feature type="chain" id="PRO_5042568421" description="GH16 domain-containing protein" evidence="1">
    <location>
        <begin position="24"/>
        <end position="626"/>
    </location>
</feature>
<evidence type="ECO:0000259" key="2">
    <source>
        <dbReference type="PROSITE" id="PS51762"/>
    </source>
</evidence>
<proteinExistence type="predicted"/>
<dbReference type="EMBL" id="JASWJB010000002">
    <property type="protein sequence ID" value="KAK2616878.1"/>
    <property type="molecule type" value="Genomic_DNA"/>
</dbReference>
<name>A0AAJ0CZL9_9HYPO</name>
<organism evidence="3 4">
    <name type="scientific">Conoideocrella luteorostrata</name>
    <dbReference type="NCBI Taxonomy" id="1105319"/>
    <lineage>
        <taxon>Eukaryota</taxon>
        <taxon>Fungi</taxon>
        <taxon>Dikarya</taxon>
        <taxon>Ascomycota</taxon>
        <taxon>Pezizomycotina</taxon>
        <taxon>Sordariomycetes</taxon>
        <taxon>Hypocreomycetidae</taxon>
        <taxon>Hypocreales</taxon>
        <taxon>Clavicipitaceae</taxon>
        <taxon>Conoideocrella</taxon>
    </lineage>
</organism>
<dbReference type="AlphaFoldDB" id="A0AAJ0CZL9"/>
<comment type="caution">
    <text evidence="3">The sequence shown here is derived from an EMBL/GenBank/DDBJ whole genome shotgun (WGS) entry which is preliminary data.</text>
</comment>
<reference evidence="3" key="1">
    <citation type="submission" date="2023-06" db="EMBL/GenBank/DDBJ databases">
        <title>Conoideocrella luteorostrata (Hypocreales: Clavicipitaceae), a potential biocontrol fungus for elongate hemlock scale in United States Christmas tree production areas.</title>
        <authorList>
            <person name="Barrett H."/>
            <person name="Lovett B."/>
            <person name="Macias A.M."/>
            <person name="Stajich J.E."/>
            <person name="Kasson M.T."/>
        </authorList>
    </citation>
    <scope>NUCLEOTIDE SEQUENCE</scope>
    <source>
        <strain evidence="3">ARSEF 14590</strain>
    </source>
</reference>
<dbReference type="PANTHER" id="PTHR10963">
    <property type="entry name" value="GLYCOSYL HYDROLASE-RELATED"/>
    <property type="match status" value="1"/>
</dbReference>
<dbReference type="InterPro" id="IPR050546">
    <property type="entry name" value="Glycosyl_Hydrlase_16"/>
</dbReference>
<evidence type="ECO:0000256" key="1">
    <source>
        <dbReference type="SAM" id="SignalP"/>
    </source>
</evidence>
<dbReference type="SUPFAM" id="SSF49899">
    <property type="entry name" value="Concanavalin A-like lectins/glucanases"/>
    <property type="match status" value="1"/>
</dbReference>
<dbReference type="Pfam" id="PF26113">
    <property type="entry name" value="GH16_XgeA"/>
    <property type="match status" value="2"/>
</dbReference>
<dbReference type="Proteomes" id="UP001251528">
    <property type="component" value="Unassembled WGS sequence"/>
</dbReference>
<dbReference type="PROSITE" id="PS51762">
    <property type="entry name" value="GH16_2"/>
    <property type="match status" value="1"/>
</dbReference>
<dbReference type="GO" id="GO:0009251">
    <property type="term" value="P:glucan catabolic process"/>
    <property type="evidence" value="ECO:0007669"/>
    <property type="project" value="TreeGrafter"/>
</dbReference>
<dbReference type="Gene3D" id="2.60.120.200">
    <property type="match status" value="1"/>
</dbReference>